<dbReference type="AlphaFoldDB" id="A0A8S1WZY9"/>
<reference evidence="1" key="1">
    <citation type="submission" date="2021-01" db="EMBL/GenBank/DDBJ databases">
        <authorList>
            <consortium name="Genoscope - CEA"/>
            <person name="William W."/>
        </authorList>
    </citation>
    <scope>NUCLEOTIDE SEQUENCE</scope>
</reference>
<evidence type="ECO:0000313" key="2">
    <source>
        <dbReference type="Proteomes" id="UP000683925"/>
    </source>
</evidence>
<evidence type="ECO:0000313" key="1">
    <source>
        <dbReference type="EMBL" id="CAD8195474.1"/>
    </source>
</evidence>
<gene>
    <name evidence="1" type="ORF">POCTA_138.1.T1090076</name>
</gene>
<dbReference type="EMBL" id="CAJJDP010000109">
    <property type="protein sequence ID" value="CAD8195474.1"/>
    <property type="molecule type" value="Genomic_DNA"/>
</dbReference>
<keyword evidence="2" id="KW-1185">Reference proteome</keyword>
<proteinExistence type="predicted"/>
<dbReference type="Proteomes" id="UP000683925">
    <property type="component" value="Unassembled WGS sequence"/>
</dbReference>
<protein>
    <submittedName>
        <fullName evidence="1">Uncharacterized protein</fullName>
    </submittedName>
</protein>
<sequence>MFKLDDDINTLRQALMITVTSFLKFPQNQTQNKTNEYQASEYNCKISKIPKKKVYMKLSTFQSKKHKLLRQKESCPTGLRKFQSQWRLCQQKGNSQEKKLIRRFQNYQRCSQIKLIVNQICISFSDIFLSFYKIFSQILYAQAFIQIPLFG</sequence>
<name>A0A8S1WZY9_PAROT</name>
<comment type="caution">
    <text evidence="1">The sequence shown here is derived from an EMBL/GenBank/DDBJ whole genome shotgun (WGS) entry which is preliminary data.</text>
</comment>
<accession>A0A8S1WZY9</accession>
<organism evidence="1 2">
    <name type="scientific">Paramecium octaurelia</name>
    <dbReference type="NCBI Taxonomy" id="43137"/>
    <lineage>
        <taxon>Eukaryota</taxon>
        <taxon>Sar</taxon>
        <taxon>Alveolata</taxon>
        <taxon>Ciliophora</taxon>
        <taxon>Intramacronucleata</taxon>
        <taxon>Oligohymenophorea</taxon>
        <taxon>Peniculida</taxon>
        <taxon>Parameciidae</taxon>
        <taxon>Paramecium</taxon>
    </lineage>
</organism>